<reference evidence="3 4" key="1">
    <citation type="submission" date="2017-01" db="EMBL/GenBank/DDBJ databases">
        <title>Bacillus cereus isolates.</title>
        <authorList>
            <person name="Beno S.M."/>
        </authorList>
    </citation>
    <scope>NUCLEOTIDE SEQUENCE [LARGE SCALE GENOMIC DNA]</scope>
    <source>
        <strain evidence="3 4">FSL M7-1219</strain>
    </source>
</reference>
<protein>
    <recommendedName>
        <fullName evidence="2">Dynamin N-terminal domain-containing protein</fullName>
    </recommendedName>
</protein>
<keyword evidence="1" id="KW-0472">Membrane</keyword>
<dbReference type="RefSeq" id="WP_078180227.1">
    <property type="nucleotide sequence ID" value="NZ_MUAL01000011.1"/>
</dbReference>
<evidence type="ECO:0000313" key="3">
    <source>
        <dbReference type="EMBL" id="OOR29036.1"/>
    </source>
</evidence>
<dbReference type="Pfam" id="PF00350">
    <property type="entry name" value="Dynamin_N"/>
    <property type="match status" value="1"/>
</dbReference>
<evidence type="ECO:0000259" key="2">
    <source>
        <dbReference type="Pfam" id="PF00350"/>
    </source>
</evidence>
<comment type="caution">
    <text evidence="3">The sequence shown here is derived from an EMBL/GenBank/DDBJ whole genome shotgun (WGS) entry which is preliminary data.</text>
</comment>
<keyword evidence="1" id="KW-0812">Transmembrane</keyword>
<name>A0A1S9V3I3_BACCE</name>
<dbReference type="PANTHER" id="PTHR43681:SF1">
    <property type="entry name" value="SARCALUMENIN"/>
    <property type="match status" value="1"/>
</dbReference>
<dbReference type="EMBL" id="MUAL01000011">
    <property type="protein sequence ID" value="OOR29036.1"/>
    <property type="molecule type" value="Genomic_DNA"/>
</dbReference>
<dbReference type="AlphaFoldDB" id="A0A1S9V3I3"/>
<dbReference type="InterPro" id="IPR045063">
    <property type="entry name" value="Dynamin_N"/>
</dbReference>
<dbReference type="CDD" id="cd09912">
    <property type="entry name" value="DLP_2"/>
    <property type="match status" value="1"/>
</dbReference>
<dbReference type="SUPFAM" id="SSF52540">
    <property type="entry name" value="P-loop containing nucleoside triphosphate hydrolases"/>
    <property type="match status" value="1"/>
</dbReference>
<organism evidence="3 4">
    <name type="scientific">Bacillus cereus</name>
    <dbReference type="NCBI Taxonomy" id="1396"/>
    <lineage>
        <taxon>Bacteria</taxon>
        <taxon>Bacillati</taxon>
        <taxon>Bacillota</taxon>
        <taxon>Bacilli</taxon>
        <taxon>Bacillales</taxon>
        <taxon>Bacillaceae</taxon>
        <taxon>Bacillus</taxon>
        <taxon>Bacillus cereus group</taxon>
    </lineage>
</organism>
<evidence type="ECO:0000256" key="1">
    <source>
        <dbReference type="SAM" id="Phobius"/>
    </source>
</evidence>
<dbReference type="Proteomes" id="UP000191124">
    <property type="component" value="Unassembled WGS sequence"/>
</dbReference>
<accession>A0A1S9V3I3</accession>
<dbReference type="Gene3D" id="3.40.50.300">
    <property type="entry name" value="P-loop containing nucleotide triphosphate hydrolases"/>
    <property type="match status" value="1"/>
</dbReference>
<feature type="transmembrane region" description="Helical" evidence="1">
    <location>
        <begin position="456"/>
        <end position="487"/>
    </location>
</feature>
<evidence type="ECO:0000313" key="4">
    <source>
        <dbReference type="Proteomes" id="UP000191124"/>
    </source>
</evidence>
<feature type="domain" description="Dynamin N-terminal" evidence="2">
    <location>
        <begin position="48"/>
        <end position="206"/>
    </location>
</feature>
<proteinExistence type="predicted"/>
<dbReference type="InterPro" id="IPR051943">
    <property type="entry name" value="TRAFAC_Dynamin-like_GTPase"/>
</dbReference>
<sequence>MNYEERKTDLFNKIQVLRNQVGDILPQSHQIRKFDEVLLDLKEDLYTVVVVGEFKNGKSTFVNALLGEPLLPVDVTPTTAVIHTLVWGSERSFEVHKSDRTVERRGLQAEILQKYVAAADFNPDEVNYLKLCMPAPLLKNNVVLVDTPGVNDLNNHRSNITYEFIPRADVVLFMLDMTAPLKRTEEQFINNSLLEKGLNRLIFVANFADRVDEEEVEELSEFISNRIQRVTEIERPRVFPISAREGLEAKRTKDEELWEYSGLGDVEKNIWDMIQNGSCSEEKLIRYYNRVTHILYDALEEIQVLSSVNTQSLEELEKSYDSLNQWDTERLSREQKINEYVQARENEMQLIIYKSVEFLSESIRDEVKDRIQLYNGHDMGNFIETQIPLIIKNRLKRWIDQYSGYIQELLRKLEIELSKGLGQIFDMKILMRKQVADRLTYDVDVEMHAPNKMNPLIASGAIIGGASTIAMVLGGPIFIPIIGLAGLPYIQKKMIQKQLDEIKPKLLVEVDHVISQVMDDFMKHIAQYVSEGILEIKSHTMRVFQDKVDAGRYLLEEEIKQKKSVYQNKFNEQEKVEKIQKAIAAQYNYFIKEVERNERLFSQS</sequence>
<dbReference type="PANTHER" id="PTHR43681">
    <property type="entry name" value="TRANSMEMBRANE GTPASE FZO"/>
    <property type="match status" value="1"/>
</dbReference>
<gene>
    <name evidence="3" type="ORF">BW892_09515</name>
</gene>
<keyword evidence="1" id="KW-1133">Transmembrane helix</keyword>
<dbReference type="InterPro" id="IPR027417">
    <property type="entry name" value="P-loop_NTPase"/>
</dbReference>